<reference evidence="2" key="1">
    <citation type="journal article" date="2022" name="bioRxiv">
        <title>Sequencing and chromosome-scale assembly of the giantPleurodeles waltlgenome.</title>
        <authorList>
            <person name="Brown T."/>
            <person name="Elewa A."/>
            <person name="Iarovenko S."/>
            <person name="Subramanian E."/>
            <person name="Araus A.J."/>
            <person name="Petzold A."/>
            <person name="Susuki M."/>
            <person name="Suzuki K.-i.T."/>
            <person name="Hayashi T."/>
            <person name="Toyoda A."/>
            <person name="Oliveira C."/>
            <person name="Osipova E."/>
            <person name="Leigh N.D."/>
            <person name="Simon A."/>
            <person name="Yun M.H."/>
        </authorList>
    </citation>
    <scope>NUCLEOTIDE SEQUENCE</scope>
    <source>
        <strain evidence="2">20211129_DDA</strain>
        <tissue evidence="2">Liver</tissue>
    </source>
</reference>
<accession>A0AAV7NY02</accession>
<sequence length="120" mass="13197">MACDGSLLQQSDPPYSEENNGTASVDPEAQCASTNPSLHPGTGEQRKQMRVLLVRTKEEDSEELFGRRRGVRGGQDWRSQKTTKAREDTPWQPITPKSLSETQNTEQAAPDALSTNSSHA</sequence>
<dbReference type="Proteomes" id="UP001066276">
    <property type="component" value="Chromosome 8"/>
</dbReference>
<dbReference type="AlphaFoldDB" id="A0AAV7NY02"/>
<dbReference type="EMBL" id="JANPWB010000012">
    <property type="protein sequence ID" value="KAJ1119859.1"/>
    <property type="molecule type" value="Genomic_DNA"/>
</dbReference>
<evidence type="ECO:0000256" key="1">
    <source>
        <dbReference type="SAM" id="MobiDB-lite"/>
    </source>
</evidence>
<feature type="compositionally biased region" description="Polar residues" evidence="1">
    <location>
        <begin position="95"/>
        <end position="120"/>
    </location>
</feature>
<gene>
    <name evidence="2" type="ORF">NDU88_008044</name>
</gene>
<proteinExistence type="predicted"/>
<evidence type="ECO:0000313" key="3">
    <source>
        <dbReference type="Proteomes" id="UP001066276"/>
    </source>
</evidence>
<organism evidence="2 3">
    <name type="scientific">Pleurodeles waltl</name>
    <name type="common">Iberian ribbed newt</name>
    <dbReference type="NCBI Taxonomy" id="8319"/>
    <lineage>
        <taxon>Eukaryota</taxon>
        <taxon>Metazoa</taxon>
        <taxon>Chordata</taxon>
        <taxon>Craniata</taxon>
        <taxon>Vertebrata</taxon>
        <taxon>Euteleostomi</taxon>
        <taxon>Amphibia</taxon>
        <taxon>Batrachia</taxon>
        <taxon>Caudata</taxon>
        <taxon>Salamandroidea</taxon>
        <taxon>Salamandridae</taxon>
        <taxon>Pleurodelinae</taxon>
        <taxon>Pleurodeles</taxon>
    </lineage>
</organism>
<feature type="region of interest" description="Disordered" evidence="1">
    <location>
        <begin position="1"/>
        <end position="120"/>
    </location>
</feature>
<name>A0AAV7NY02_PLEWA</name>
<evidence type="ECO:0000313" key="2">
    <source>
        <dbReference type="EMBL" id="KAJ1119859.1"/>
    </source>
</evidence>
<comment type="caution">
    <text evidence="2">The sequence shown here is derived from an EMBL/GenBank/DDBJ whole genome shotgun (WGS) entry which is preliminary data.</text>
</comment>
<feature type="compositionally biased region" description="Polar residues" evidence="1">
    <location>
        <begin position="7"/>
        <end position="23"/>
    </location>
</feature>
<keyword evidence="3" id="KW-1185">Reference proteome</keyword>
<protein>
    <submittedName>
        <fullName evidence="2">Uncharacterized protein</fullName>
    </submittedName>
</protein>